<evidence type="ECO:0000256" key="3">
    <source>
        <dbReference type="SAM" id="Phobius"/>
    </source>
</evidence>
<evidence type="ECO:0000256" key="2">
    <source>
        <dbReference type="ARBA" id="ARBA00035112"/>
    </source>
</evidence>
<reference evidence="4 5" key="1">
    <citation type="submission" date="2016-10" db="EMBL/GenBank/DDBJ databases">
        <title>Genome sequencing of Aspergillus oryzae BCC7051.</title>
        <authorList>
            <person name="Thammarongtham C."/>
            <person name="Vorapreeda T."/>
            <person name="Nookaew I."/>
            <person name="Srisuk T."/>
            <person name="Land M."/>
            <person name="Jeennor S."/>
            <person name="Laoteng K."/>
        </authorList>
    </citation>
    <scope>NUCLEOTIDE SEQUENCE [LARGE SCALE GENOMIC DNA]</scope>
    <source>
        <strain evidence="4 5">BCC7051</strain>
    </source>
</reference>
<comment type="caution">
    <text evidence="4">The sequence shown here is derived from an EMBL/GenBank/DDBJ whole genome shotgun (WGS) entry which is preliminary data.</text>
</comment>
<organism evidence="4 5">
    <name type="scientific">Aspergillus oryzae</name>
    <name type="common">Yellow koji mold</name>
    <dbReference type="NCBI Taxonomy" id="5062"/>
    <lineage>
        <taxon>Eukaryota</taxon>
        <taxon>Fungi</taxon>
        <taxon>Dikarya</taxon>
        <taxon>Ascomycota</taxon>
        <taxon>Pezizomycotina</taxon>
        <taxon>Eurotiomycetes</taxon>
        <taxon>Eurotiomycetidae</taxon>
        <taxon>Eurotiales</taxon>
        <taxon>Aspergillaceae</taxon>
        <taxon>Aspergillus</taxon>
        <taxon>Aspergillus subgen. Circumdati</taxon>
    </lineage>
</organism>
<dbReference type="Proteomes" id="UP000190312">
    <property type="component" value="Unassembled WGS sequence"/>
</dbReference>
<dbReference type="EMBL" id="MKZY01000008">
    <property type="protein sequence ID" value="OOO06240.1"/>
    <property type="molecule type" value="Genomic_DNA"/>
</dbReference>
<name>A0A1S9DAY2_ASPOZ</name>
<evidence type="ECO:0008006" key="6">
    <source>
        <dbReference type="Google" id="ProtNLM"/>
    </source>
</evidence>
<dbReference type="VEuPathDB" id="FungiDB:AO090701000862"/>
<sequence length="312" mass="35581">MSPPYRPQHTFLSSWKWKPFTKDPWAPLPSSAADDEHLFREEASLKKTLPRTIRAHATSSWPWIISTLIFAFLSGFLLMILLKSSFAQPPAYRSWRHTDLEPARQSIQEHEMRFDGALSYNASGNLVIESAPDREKWIGQPTPEMDKLWDRVESGSIVMLEGSEANMVRDRTALFDGYWLTGLDVIHQMHCLNKIRKALYPDYYQPEQSVATEQLHLGEFFKHCFDYIRQAIMCNADLTPVTLTWYSSAQTFGPDFRTTHMCRDFEALLEWSLARTSAAIKGRGSGMEVAKDSQLVIPGSLQESNVLGHGGH</sequence>
<proteinExistence type="inferred from homology"/>
<keyword evidence="3" id="KW-0812">Transmembrane</keyword>
<comment type="similarity">
    <text evidence="2">Belongs to the ustYa family.</text>
</comment>
<dbReference type="PANTHER" id="PTHR33365">
    <property type="entry name" value="YALI0B05434P"/>
    <property type="match status" value="1"/>
</dbReference>
<evidence type="ECO:0000313" key="5">
    <source>
        <dbReference type="Proteomes" id="UP000190312"/>
    </source>
</evidence>
<dbReference type="GO" id="GO:0043386">
    <property type="term" value="P:mycotoxin biosynthetic process"/>
    <property type="evidence" value="ECO:0007669"/>
    <property type="project" value="InterPro"/>
</dbReference>
<gene>
    <name evidence="4" type="ORF">OAory_01019010</name>
</gene>
<protein>
    <recommendedName>
        <fullName evidence="6">Tat pathway signal sequence</fullName>
    </recommendedName>
</protein>
<keyword evidence="3" id="KW-0472">Membrane</keyword>
<feature type="transmembrane region" description="Helical" evidence="3">
    <location>
        <begin position="61"/>
        <end position="82"/>
    </location>
</feature>
<evidence type="ECO:0000256" key="1">
    <source>
        <dbReference type="ARBA" id="ARBA00004685"/>
    </source>
</evidence>
<dbReference type="AlphaFoldDB" id="A0A1S9DAY2"/>
<comment type="pathway">
    <text evidence="1">Mycotoxin biosynthesis.</text>
</comment>
<evidence type="ECO:0000313" key="4">
    <source>
        <dbReference type="EMBL" id="OOO06240.1"/>
    </source>
</evidence>
<dbReference type="InterPro" id="IPR021765">
    <property type="entry name" value="UstYa-like"/>
</dbReference>
<dbReference type="PANTHER" id="PTHR33365:SF4">
    <property type="entry name" value="CYCLOCHLOROTINE BIOSYNTHESIS PROTEIN O"/>
    <property type="match status" value="1"/>
</dbReference>
<dbReference type="OrthoDB" id="3687641at2759"/>
<accession>A0A1S9DAY2</accession>
<keyword evidence="3" id="KW-1133">Transmembrane helix</keyword>
<dbReference type="Pfam" id="PF11807">
    <property type="entry name" value="UstYa"/>
    <property type="match status" value="1"/>
</dbReference>